<evidence type="ECO:0000256" key="11">
    <source>
        <dbReference type="ARBA" id="ARBA00044252"/>
    </source>
</evidence>
<dbReference type="SUPFAM" id="SSF53187">
    <property type="entry name" value="Zn-dependent exopeptidases"/>
    <property type="match status" value="1"/>
</dbReference>
<dbReference type="PATRIC" id="fig|1702214.3.peg.1155"/>
<evidence type="ECO:0000256" key="4">
    <source>
        <dbReference type="ARBA" id="ARBA00022723"/>
    </source>
</evidence>
<evidence type="ECO:0000256" key="13">
    <source>
        <dbReference type="ARBA" id="ARBA00071271"/>
    </source>
</evidence>
<feature type="domain" description="Peptidase M20 dimerisation" evidence="18">
    <location>
        <begin position="208"/>
        <end position="293"/>
    </location>
</feature>
<evidence type="ECO:0000256" key="17">
    <source>
        <dbReference type="ARBA" id="ARBA00078074"/>
    </source>
</evidence>
<dbReference type="AlphaFoldDB" id="A0A0Q4B2H5"/>
<dbReference type="GO" id="GO:0046872">
    <property type="term" value="F:metal ion binding"/>
    <property type="evidence" value="ECO:0007669"/>
    <property type="project" value="UniProtKB-KW"/>
</dbReference>
<sequence length="486" mass="52954">MSEEIKSLKPSEIWENFYGLTQVPRPSKHEAKVTEFVRKFGEKLGLKTTVDHAGNVIIRKPATPGMENRKPIVLQAHLDMVPQKNSETIHDFEKDPIDAYIDGEWVRARGTTLGADNGIGAAAIMGVLASKTLKHGPLEGLFTIDEETGMTGAIELSPNALKGEILLNLDSETEGEIYVGCAGGLDGTLKIPVEVERVSRDRAGVAIAITGLKGGHSGMDIILGRANSIKLMERLLVHLQRYDARIVSIEGGSLRNAIPREAFCTLAIPTTKLSRFKTAATELIARIKEEYKAVDPNLSITLKDTVVKGEKCFTAHTHLASMQAVLGIPNGVIRMSDAMPGLVETSSNLASLRVERNRVICQCLLRSSVESAKQALAEEMGGIVELAGGNASFDNGYPGWNPNMNSPILKTMREVYEHEYKKKPAIMAIHAGLECGILGGSYPKMDMISFGPTIMSPHSPDERVKIDTVGKFWDFLCKILENSPKK</sequence>
<comment type="caution">
    <text evidence="19">The sequence shown here is derived from an EMBL/GenBank/DDBJ whole genome shotgun (WGS) entry which is preliminary data.</text>
</comment>
<evidence type="ECO:0000313" key="20">
    <source>
        <dbReference type="Proteomes" id="UP000054172"/>
    </source>
</evidence>
<keyword evidence="20" id="KW-1185">Reference proteome</keyword>
<evidence type="ECO:0000259" key="18">
    <source>
        <dbReference type="Pfam" id="PF07687"/>
    </source>
</evidence>
<keyword evidence="7" id="KW-0482">Metalloprotease</keyword>
<dbReference type="PANTHER" id="PTHR43501:SF1">
    <property type="entry name" value="CYTOSOL NON-SPECIFIC DIPEPTIDASE"/>
    <property type="match status" value="1"/>
</dbReference>
<protein>
    <recommendedName>
        <fullName evidence="13">Cytosol non-specific dipeptidase</fullName>
        <ecNumber evidence="10">3.4.13.18</ecNumber>
    </recommendedName>
    <alternativeName>
        <fullName evidence="16">Aminoacyl-histidine dipeptidase</fullName>
    </alternativeName>
    <alternativeName>
        <fullName evidence="15">Beta-alanyl-histidine dipeptidase</fullName>
    </alternativeName>
    <alternativeName>
        <fullName evidence="14">Carnosinase</fullName>
    </alternativeName>
    <alternativeName>
        <fullName evidence="11">Peptidase D</fullName>
    </alternativeName>
    <alternativeName>
        <fullName evidence="17">Xaa-His dipeptidase</fullName>
    </alternativeName>
</protein>
<evidence type="ECO:0000256" key="12">
    <source>
        <dbReference type="ARBA" id="ARBA00061423"/>
    </source>
</evidence>
<comment type="similarity">
    <text evidence="12">Belongs to the peptidase M20C family.</text>
</comment>
<keyword evidence="8" id="KW-0170">Cobalt</keyword>
<dbReference type="FunFam" id="3.40.630.10:FF:000018">
    <property type="entry name" value="Aminoacyl-histidine dipeptidase PepD"/>
    <property type="match status" value="1"/>
</dbReference>
<dbReference type="NCBIfam" id="TIGR01893">
    <property type="entry name" value="aa-his-dipept"/>
    <property type="match status" value="1"/>
</dbReference>
<reference evidence="19" key="1">
    <citation type="submission" date="2015-08" db="EMBL/GenBank/DDBJ databases">
        <title>Candidatus Bacteriodes Periocalifornicus.</title>
        <authorList>
            <person name="McLean J.S."/>
            <person name="Kelley S."/>
        </authorList>
    </citation>
    <scope>NUCLEOTIDE SEQUENCE [LARGE SCALE GENOMIC DNA]</scope>
    <source>
        <strain evidence="19">12B</strain>
    </source>
</reference>
<dbReference type="FunFam" id="3.40.630.10:FF:000015">
    <property type="entry name" value="Aminoacyl-histidine dipeptidase PepD"/>
    <property type="match status" value="1"/>
</dbReference>
<dbReference type="Proteomes" id="UP000054172">
    <property type="component" value="Unassembled WGS sequence"/>
</dbReference>
<keyword evidence="3" id="KW-0645">Protease</keyword>
<comment type="cofactor">
    <cofactor evidence="2">
        <name>Zn(2+)</name>
        <dbReference type="ChEBI" id="CHEBI:29105"/>
    </cofactor>
</comment>
<dbReference type="PIRSF" id="PIRSF016599">
    <property type="entry name" value="Xaa-His_dipept"/>
    <property type="match status" value="1"/>
</dbReference>
<evidence type="ECO:0000256" key="7">
    <source>
        <dbReference type="ARBA" id="ARBA00023049"/>
    </source>
</evidence>
<evidence type="ECO:0000256" key="15">
    <source>
        <dbReference type="ARBA" id="ARBA00076004"/>
    </source>
</evidence>
<dbReference type="InterPro" id="IPR002933">
    <property type="entry name" value="Peptidase_M20"/>
</dbReference>
<evidence type="ECO:0000256" key="10">
    <source>
        <dbReference type="ARBA" id="ARBA00038976"/>
    </source>
</evidence>
<gene>
    <name evidence="19" type="ORF">AL399_08990</name>
</gene>
<comment type="cofactor">
    <cofactor evidence="1">
        <name>Co(2+)</name>
        <dbReference type="ChEBI" id="CHEBI:48828"/>
    </cofactor>
</comment>
<evidence type="ECO:0000256" key="1">
    <source>
        <dbReference type="ARBA" id="ARBA00001941"/>
    </source>
</evidence>
<dbReference type="PRINTS" id="PR00934">
    <property type="entry name" value="XHISDIPTASE"/>
</dbReference>
<dbReference type="GO" id="GO:0005829">
    <property type="term" value="C:cytosol"/>
    <property type="evidence" value="ECO:0007669"/>
    <property type="project" value="TreeGrafter"/>
</dbReference>
<proteinExistence type="inferred from homology"/>
<evidence type="ECO:0000256" key="6">
    <source>
        <dbReference type="ARBA" id="ARBA00022833"/>
    </source>
</evidence>
<dbReference type="EC" id="3.4.13.18" evidence="10"/>
<dbReference type="InterPro" id="IPR011650">
    <property type="entry name" value="Peptidase_M20_dimer"/>
</dbReference>
<dbReference type="InterPro" id="IPR036264">
    <property type="entry name" value="Bact_exopeptidase_dim_dom"/>
</dbReference>
<organism evidence="19 20">
    <name type="scientific">Candidatus [Bacteroides] periocalifornicus</name>
    <dbReference type="NCBI Taxonomy" id="1702214"/>
    <lineage>
        <taxon>Bacteria</taxon>
        <taxon>Pseudomonadati</taxon>
        <taxon>Bacteroidota</taxon>
    </lineage>
</organism>
<dbReference type="Pfam" id="PF07687">
    <property type="entry name" value="M20_dimer"/>
    <property type="match status" value="1"/>
</dbReference>
<keyword evidence="6" id="KW-0862">Zinc</keyword>
<dbReference type="Gene3D" id="3.40.630.10">
    <property type="entry name" value="Zn peptidases"/>
    <property type="match status" value="2"/>
</dbReference>
<accession>A0A0Q4B2H5</accession>
<evidence type="ECO:0000256" key="9">
    <source>
        <dbReference type="ARBA" id="ARBA00036421"/>
    </source>
</evidence>
<comment type="catalytic activity">
    <reaction evidence="9">
        <text>Hydrolysis of dipeptides, preferentially hydrophobic dipeptides including prolyl amino acids.</text>
        <dbReference type="EC" id="3.4.13.18"/>
    </reaction>
</comment>
<name>A0A0Q4B2H5_9BACT</name>
<dbReference type="PANTHER" id="PTHR43501">
    <property type="entry name" value="CYTOSOL NON-SPECIFIC DIPEPTIDASE"/>
    <property type="match status" value="1"/>
</dbReference>
<evidence type="ECO:0000256" key="3">
    <source>
        <dbReference type="ARBA" id="ARBA00022670"/>
    </source>
</evidence>
<dbReference type="CDD" id="cd03890">
    <property type="entry name" value="M20_pepD"/>
    <property type="match status" value="1"/>
</dbReference>
<dbReference type="GO" id="GO:0070573">
    <property type="term" value="F:metallodipeptidase activity"/>
    <property type="evidence" value="ECO:0007669"/>
    <property type="project" value="TreeGrafter"/>
</dbReference>
<evidence type="ECO:0000256" key="14">
    <source>
        <dbReference type="ARBA" id="ARBA00075285"/>
    </source>
</evidence>
<keyword evidence="4" id="KW-0479">Metal-binding</keyword>
<evidence type="ECO:0000256" key="16">
    <source>
        <dbReference type="ARBA" id="ARBA00077688"/>
    </source>
</evidence>
<evidence type="ECO:0000256" key="8">
    <source>
        <dbReference type="ARBA" id="ARBA00023285"/>
    </source>
</evidence>
<evidence type="ECO:0000256" key="5">
    <source>
        <dbReference type="ARBA" id="ARBA00022801"/>
    </source>
</evidence>
<dbReference type="SUPFAM" id="SSF55031">
    <property type="entry name" value="Bacterial exopeptidase dimerisation domain"/>
    <property type="match status" value="1"/>
</dbReference>
<dbReference type="InterPro" id="IPR001160">
    <property type="entry name" value="Peptidase_M20C"/>
</dbReference>
<dbReference type="STRING" id="1702214.AL399_08990"/>
<dbReference type="GO" id="GO:0006508">
    <property type="term" value="P:proteolysis"/>
    <property type="evidence" value="ECO:0007669"/>
    <property type="project" value="UniProtKB-KW"/>
</dbReference>
<evidence type="ECO:0000256" key="2">
    <source>
        <dbReference type="ARBA" id="ARBA00001947"/>
    </source>
</evidence>
<dbReference type="EMBL" id="LIIK01000066">
    <property type="protein sequence ID" value="KQM08133.1"/>
    <property type="molecule type" value="Genomic_DNA"/>
</dbReference>
<dbReference type="Pfam" id="PF01546">
    <property type="entry name" value="Peptidase_M20"/>
    <property type="match status" value="1"/>
</dbReference>
<keyword evidence="5" id="KW-0378">Hydrolase</keyword>
<evidence type="ECO:0000313" key="19">
    <source>
        <dbReference type="EMBL" id="KQM08133.1"/>
    </source>
</evidence>